<feature type="domain" description="DUF3152" evidence="1">
    <location>
        <begin position="155"/>
        <end position="296"/>
    </location>
</feature>
<dbReference type="RefSeq" id="WP_165228788.1">
    <property type="nucleotide sequence ID" value="NZ_CP049257.1"/>
</dbReference>
<evidence type="ECO:0000313" key="3">
    <source>
        <dbReference type="Proteomes" id="UP000502996"/>
    </source>
</evidence>
<dbReference type="SUPFAM" id="SSF55486">
    <property type="entry name" value="Metalloproteases ('zincins'), catalytic domain"/>
    <property type="match status" value="1"/>
</dbReference>
<evidence type="ECO:0000259" key="1">
    <source>
        <dbReference type="Pfam" id="PF11350"/>
    </source>
</evidence>
<gene>
    <name evidence="2" type="ORF">G5V58_03460</name>
</gene>
<evidence type="ECO:0000313" key="2">
    <source>
        <dbReference type="EMBL" id="QIG41960.1"/>
    </source>
</evidence>
<dbReference type="KEGG" id="nano:G5V58_03460"/>
<keyword evidence="3" id="KW-1185">Reference proteome</keyword>
<accession>A0A6G6WA98</accession>
<dbReference type="Proteomes" id="UP000502996">
    <property type="component" value="Chromosome"/>
</dbReference>
<dbReference type="AlphaFoldDB" id="A0A6G6WA98"/>
<sequence>MYGQPLTASAAEPGVAYQWLRAGAPVPGATAPTYTPGLDDLDRPLAVQVTDATGSTISAPTAPVARATMTATRQRVLGEPRWTHTLKARPGRFSAPDPDVSYRWPDGSTARTYAVRPGDVGHRLALEVTAEAPGYDPLTVTVRTAQVAHRIDVRRTVRYHVETRGRITTSLREFRRQAQETYDDPRGWRSSGIRFVPVARGGAFTLVLAEASYLPRFSSGCSAEWSCRVGRFVIINQERWKHASPAWNAAHLALRDYRHMVVNHETGHWLGLGHAQCPGPGRLAPVMQQQSKGLQGCRFNPFPTEREIAGRTPRGRAMAYALARDYSPDVE</sequence>
<organism evidence="2 3">
    <name type="scientific">Nocardioides anomalus</name>
    <dbReference type="NCBI Taxonomy" id="2712223"/>
    <lineage>
        <taxon>Bacteria</taxon>
        <taxon>Bacillati</taxon>
        <taxon>Actinomycetota</taxon>
        <taxon>Actinomycetes</taxon>
        <taxon>Propionibacteriales</taxon>
        <taxon>Nocardioidaceae</taxon>
        <taxon>Nocardioides</taxon>
    </lineage>
</organism>
<dbReference type="EMBL" id="CP049257">
    <property type="protein sequence ID" value="QIG41960.1"/>
    <property type="molecule type" value="Genomic_DNA"/>
</dbReference>
<reference evidence="2 3" key="1">
    <citation type="submission" date="2020-02" db="EMBL/GenBank/DDBJ databases">
        <title>Full genome sequence of Nocardioides sp. R-3366.</title>
        <authorList>
            <person name="Im W.-T."/>
        </authorList>
    </citation>
    <scope>NUCLEOTIDE SEQUENCE [LARGE SCALE GENOMIC DNA]</scope>
    <source>
        <strain evidence="2 3">R-3366</strain>
    </source>
</reference>
<dbReference type="Pfam" id="PF11350">
    <property type="entry name" value="DUF3152"/>
    <property type="match status" value="1"/>
</dbReference>
<name>A0A6G6WA98_9ACTN</name>
<proteinExistence type="predicted"/>
<dbReference type="InterPro" id="IPR022603">
    <property type="entry name" value="DUF3152"/>
</dbReference>
<protein>
    <submittedName>
        <fullName evidence="2">DUF3152 domain-containing protein</fullName>
    </submittedName>
</protein>
<dbReference type="Gene3D" id="2.60.40.2700">
    <property type="match status" value="2"/>
</dbReference>